<dbReference type="CDD" id="cd04301">
    <property type="entry name" value="NAT_SF"/>
    <property type="match status" value="1"/>
</dbReference>
<evidence type="ECO:0000313" key="3">
    <source>
        <dbReference type="Proteomes" id="UP000251545"/>
    </source>
</evidence>
<feature type="domain" description="N-acetyltransferase" evidence="1">
    <location>
        <begin position="102"/>
        <end position="232"/>
    </location>
</feature>
<comment type="caution">
    <text evidence="2">The sequence shown here is derived from an EMBL/GenBank/DDBJ whole genome shotgun (WGS) entry which is preliminary data.</text>
</comment>
<organism evidence="2 3">
    <name type="scientific">Jejuia pallidilutea</name>
    <dbReference type="NCBI Taxonomy" id="504487"/>
    <lineage>
        <taxon>Bacteria</taxon>
        <taxon>Pseudomonadati</taxon>
        <taxon>Bacteroidota</taxon>
        <taxon>Flavobacteriia</taxon>
        <taxon>Flavobacteriales</taxon>
        <taxon>Flavobacteriaceae</taxon>
        <taxon>Jejuia</taxon>
    </lineage>
</organism>
<dbReference type="Proteomes" id="UP000251545">
    <property type="component" value="Unassembled WGS sequence"/>
</dbReference>
<dbReference type="Pfam" id="PF08445">
    <property type="entry name" value="FR47"/>
    <property type="match status" value="1"/>
</dbReference>
<sequence length="232" mass="26822">MNHFQQTLQNPVWHALCETHQNFLIEYDGVKFYNPEICPFGAFTDASKTAEALTAYSKLTDNFFLVSENGIPTVNTDTVALNRKIEGCQMVLNQLIEQEITETIVPLTSFHRDEIYNLIWLVMPGYYKKRTFEMGDYFGIFKNNKLVAISGQRMQTNNFIEVSGVVTHPDYTRRGFAKQLIAHTTKAILKANKHPILHTTKGNPAILLYKTLGFQLTRDMNWWYFNKQQTLI</sequence>
<dbReference type="SUPFAM" id="SSF55729">
    <property type="entry name" value="Acyl-CoA N-acyltransferases (Nat)"/>
    <property type="match status" value="1"/>
</dbReference>
<evidence type="ECO:0000259" key="1">
    <source>
        <dbReference type="PROSITE" id="PS51186"/>
    </source>
</evidence>
<dbReference type="GO" id="GO:0016747">
    <property type="term" value="F:acyltransferase activity, transferring groups other than amino-acyl groups"/>
    <property type="evidence" value="ECO:0007669"/>
    <property type="project" value="InterPro"/>
</dbReference>
<proteinExistence type="predicted"/>
<evidence type="ECO:0000313" key="2">
    <source>
        <dbReference type="EMBL" id="PQV51139.1"/>
    </source>
</evidence>
<dbReference type="AlphaFoldDB" id="A0A362X406"/>
<protein>
    <submittedName>
        <fullName evidence="2">FR47-like protein</fullName>
    </submittedName>
</protein>
<dbReference type="InterPro" id="IPR000182">
    <property type="entry name" value="GNAT_dom"/>
</dbReference>
<dbReference type="EMBL" id="PVEO01000001">
    <property type="protein sequence ID" value="PQV51139.1"/>
    <property type="molecule type" value="Genomic_DNA"/>
</dbReference>
<dbReference type="Gene3D" id="3.40.630.30">
    <property type="match status" value="1"/>
</dbReference>
<dbReference type="RefSeq" id="WP_105472227.1">
    <property type="nucleotide sequence ID" value="NZ_PVEO01000001.1"/>
</dbReference>
<accession>A0A362X406</accession>
<reference evidence="2 3" key="1">
    <citation type="submission" date="2018-02" db="EMBL/GenBank/DDBJ databases">
        <title>Genomic Encyclopedia of Archaeal and Bacterial Type Strains, Phase II (KMG-II): from individual species to whole genera.</title>
        <authorList>
            <person name="Goeker M."/>
        </authorList>
    </citation>
    <scope>NUCLEOTIDE SEQUENCE [LARGE SCALE GENOMIC DNA]</scope>
    <source>
        <strain evidence="2 3">DSM 21165</strain>
    </source>
</reference>
<name>A0A362X406_9FLAO</name>
<dbReference type="PROSITE" id="PS51186">
    <property type="entry name" value="GNAT"/>
    <property type="match status" value="1"/>
</dbReference>
<dbReference type="InterPro" id="IPR013653">
    <property type="entry name" value="GCN5-like_dom"/>
</dbReference>
<dbReference type="InterPro" id="IPR016181">
    <property type="entry name" value="Acyl_CoA_acyltransferase"/>
</dbReference>
<gene>
    <name evidence="2" type="ORF">CLV33_10159</name>
</gene>